<dbReference type="PANTHER" id="PTHR12131">
    <property type="entry name" value="ATP-DEPENDENT RNA AND DNA HELICASE"/>
    <property type="match status" value="1"/>
</dbReference>
<feature type="compositionally biased region" description="Gly residues" evidence="5">
    <location>
        <begin position="933"/>
        <end position="945"/>
    </location>
</feature>
<evidence type="ECO:0000256" key="2">
    <source>
        <dbReference type="ARBA" id="ARBA00022801"/>
    </source>
</evidence>
<keyword evidence="2" id="KW-0378">Hydrolase</keyword>
<dbReference type="InterPro" id="IPR050699">
    <property type="entry name" value="RNA-DNA_Helicase"/>
</dbReference>
<comment type="caution">
    <text evidence="7">The sequence shown here is derived from an EMBL/GenBank/DDBJ whole genome shotgun (WGS) entry which is preliminary data.</text>
</comment>
<dbReference type="GO" id="GO:0004386">
    <property type="term" value="F:helicase activity"/>
    <property type="evidence" value="ECO:0007669"/>
    <property type="project" value="UniProtKB-KW"/>
</dbReference>
<protein>
    <recommendedName>
        <fullName evidence="6">Helicase C-terminal domain-containing protein</fullName>
    </recommendedName>
</protein>
<feature type="compositionally biased region" description="Low complexity" evidence="5">
    <location>
        <begin position="835"/>
        <end position="867"/>
    </location>
</feature>
<dbReference type="SMART" id="SM00490">
    <property type="entry name" value="HELICc"/>
    <property type="match status" value="1"/>
</dbReference>
<dbReference type="InterPro" id="IPR001650">
    <property type="entry name" value="Helicase_C-like"/>
</dbReference>
<dbReference type="Gene3D" id="3.40.50.300">
    <property type="entry name" value="P-loop containing nucleotide triphosphate hydrolases"/>
    <property type="match status" value="2"/>
</dbReference>
<dbReference type="GO" id="GO:0005524">
    <property type="term" value="F:ATP binding"/>
    <property type="evidence" value="ECO:0007669"/>
    <property type="project" value="UniProtKB-KW"/>
</dbReference>
<dbReference type="SUPFAM" id="SSF52540">
    <property type="entry name" value="P-loop containing nucleoside triphosphate hydrolases"/>
    <property type="match status" value="2"/>
</dbReference>
<dbReference type="Proteomes" id="UP000655420">
    <property type="component" value="Unassembled WGS sequence"/>
</dbReference>
<keyword evidence="4" id="KW-0067">ATP-binding</keyword>
<dbReference type="Pfam" id="PF00271">
    <property type="entry name" value="Helicase_C"/>
    <property type="match status" value="1"/>
</dbReference>
<dbReference type="AlphaFoldDB" id="A0A8J7MAD1"/>
<accession>A0A8J7MAD1</accession>
<evidence type="ECO:0000313" key="7">
    <source>
        <dbReference type="EMBL" id="MBK0401153.1"/>
    </source>
</evidence>
<dbReference type="PANTHER" id="PTHR12131:SF1">
    <property type="entry name" value="ATP-DEPENDENT RNA HELICASE SUPV3L1, MITOCHONDRIAL-RELATED"/>
    <property type="match status" value="1"/>
</dbReference>
<keyword evidence="3" id="KW-0347">Helicase</keyword>
<evidence type="ECO:0000259" key="6">
    <source>
        <dbReference type="PROSITE" id="PS51194"/>
    </source>
</evidence>
<keyword evidence="1" id="KW-0547">Nucleotide-binding</keyword>
<name>A0A8J7MAD1_9RHOB</name>
<organism evidence="7 8">
    <name type="scientific">Thermohalobaculum xanthum</name>
    <dbReference type="NCBI Taxonomy" id="2753746"/>
    <lineage>
        <taxon>Bacteria</taxon>
        <taxon>Pseudomonadati</taxon>
        <taxon>Pseudomonadota</taxon>
        <taxon>Alphaproteobacteria</taxon>
        <taxon>Rhodobacterales</taxon>
        <taxon>Paracoccaceae</taxon>
        <taxon>Thermohalobaculum</taxon>
    </lineage>
</organism>
<evidence type="ECO:0000256" key="1">
    <source>
        <dbReference type="ARBA" id="ARBA00022741"/>
    </source>
</evidence>
<dbReference type="Pfam" id="PF22527">
    <property type="entry name" value="DEXQc_Suv3"/>
    <property type="match status" value="1"/>
</dbReference>
<feature type="compositionally biased region" description="Basic residues" evidence="5">
    <location>
        <begin position="896"/>
        <end position="908"/>
    </location>
</feature>
<dbReference type="PROSITE" id="PS51194">
    <property type="entry name" value="HELICASE_CTER"/>
    <property type="match status" value="1"/>
</dbReference>
<feature type="domain" description="Helicase C-terminal" evidence="6">
    <location>
        <begin position="160"/>
        <end position="313"/>
    </location>
</feature>
<evidence type="ECO:0000256" key="4">
    <source>
        <dbReference type="ARBA" id="ARBA00022840"/>
    </source>
</evidence>
<dbReference type="InterPro" id="IPR027417">
    <property type="entry name" value="P-loop_NTPase"/>
</dbReference>
<evidence type="ECO:0000256" key="3">
    <source>
        <dbReference type="ARBA" id="ARBA00022806"/>
    </source>
</evidence>
<gene>
    <name evidence="7" type="ORF">H0I76_18295</name>
</gene>
<sequence length="998" mass="109217">MNQIGHEPDGRTVTAILGPTNTGKTHYAIERMLSRADGVIGLPLRLLAREVYDRIVALRGPGAVALLTGEEKIAPPTARYHVCTVEAMPLDLGTDFVAVDEIQLCADPDRGHVFTDRLLRARGRYETLFMGSDTMRGRIAGLVPGARFMGRERFSTLSYAGARKISRLKPRTAVVAFSADQVYAIAELIRRQRGGAAVVLGALSPRTRNAQVALYQNGDVDYLVATDAIGMGLNMDVDHVAFAGLAKFDGHRHRGLEPNELAQIAGRAGRHMADGTFGVTAEARELSPEIVEAIENHEFRPVDRLMWRNHALDFGTIARLVTSLEVNPRRQDLTRARDADDLSALRLIEADPETARLADRPDRVRLLWDVCQIPDFRKTSGGDHAGLLGRIYRFLLSGRGVIPSDWISGQVRRIDRVDGDIDALSKRLAFIRTWTYVANRGNWLEDPAEWREATRAVEDRLSDALHQRLTQRFVDRRTSVLMRRLKQKERLVAEVNDKGEVTVEGEFIGRLDGFRFTVDQTATGDELRTLQSASISALQSEFARRADKLYLSPDTEIDVTEQGGLMWGDQAVGRLEKGDSVLSPKVRVFIDDMVEAPVAEKVERRLTHWLSRRINALFEPMLAMQADETVTGLARGVAFQLAEGLGIQPRRIMADDIRGLGQEERASLRKHGVRFGQHNIFMPALLKPAPTRMRLILWSLWEGLDDFPSAPPAGYVTVAVAPGMPQGYYEKAGYRVCGPRAVRIDMLERLADMIRPMDARAGFEATADMLSITGCTLEQFAEIMKGLNFQAERGERPKPVRTQDAPAPAAAAEQEDVAADGEPVATGPEEASPVEAQAPADEASEATAAPEPAAVADETAAEPAEATAETIVDAAEAASAEATPEVEIFYTFTLRPRQRPGRGGHGHQHARDGAGRGAQSGGKDEQQADGVDGSRGGKPRGAGQGKGRKGKPGGGPGGKRPQRGEEARNSAAPPRPRREDKPIDPDNPFAILQQLKKP</sequence>
<dbReference type="EMBL" id="JAEHHL010000015">
    <property type="protein sequence ID" value="MBK0401153.1"/>
    <property type="molecule type" value="Genomic_DNA"/>
</dbReference>
<dbReference type="RefSeq" id="WP_200613348.1">
    <property type="nucleotide sequence ID" value="NZ_JAEHHL010000015.1"/>
</dbReference>
<dbReference type="InterPro" id="IPR055206">
    <property type="entry name" value="DEXQc_SUV3"/>
</dbReference>
<evidence type="ECO:0000256" key="5">
    <source>
        <dbReference type="SAM" id="MobiDB-lite"/>
    </source>
</evidence>
<evidence type="ECO:0000313" key="8">
    <source>
        <dbReference type="Proteomes" id="UP000655420"/>
    </source>
</evidence>
<reference evidence="7" key="1">
    <citation type="submission" date="2020-12" db="EMBL/GenBank/DDBJ databases">
        <title>Bacterial taxonomy.</title>
        <authorList>
            <person name="Pan X."/>
        </authorList>
    </citation>
    <scope>NUCLEOTIDE SEQUENCE</scope>
    <source>
        <strain evidence="7">M0105</strain>
    </source>
</reference>
<dbReference type="GO" id="GO:0016787">
    <property type="term" value="F:hydrolase activity"/>
    <property type="evidence" value="ECO:0007669"/>
    <property type="project" value="UniProtKB-KW"/>
</dbReference>
<feature type="compositionally biased region" description="Low complexity" evidence="5">
    <location>
        <begin position="803"/>
        <end position="812"/>
    </location>
</feature>
<keyword evidence="8" id="KW-1185">Reference proteome</keyword>
<feature type="region of interest" description="Disordered" evidence="5">
    <location>
        <begin position="792"/>
        <end position="867"/>
    </location>
</feature>
<proteinExistence type="predicted"/>
<feature type="region of interest" description="Disordered" evidence="5">
    <location>
        <begin position="891"/>
        <end position="998"/>
    </location>
</feature>